<feature type="compositionally biased region" description="Low complexity" evidence="1">
    <location>
        <begin position="427"/>
        <end position="441"/>
    </location>
</feature>
<keyword evidence="2" id="KW-0732">Signal</keyword>
<reference evidence="4" key="1">
    <citation type="submission" date="2025-08" db="UniProtKB">
        <authorList>
            <consortium name="RefSeq"/>
        </authorList>
    </citation>
    <scope>IDENTIFICATION</scope>
</reference>
<name>A0AAJ7FEX1_CEPCN</name>
<feature type="compositionally biased region" description="Low complexity" evidence="1">
    <location>
        <begin position="264"/>
        <end position="280"/>
    </location>
</feature>
<proteinExistence type="predicted"/>
<gene>
    <name evidence="4" type="primary">LOC107264546</name>
</gene>
<dbReference type="KEGG" id="ccin:107264546"/>
<feature type="compositionally biased region" description="Low complexity" evidence="1">
    <location>
        <begin position="334"/>
        <end position="348"/>
    </location>
</feature>
<feature type="chain" id="PRO_5042487655" evidence="2">
    <location>
        <begin position="18"/>
        <end position="551"/>
    </location>
</feature>
<organism evidence="3 4">
    <name type="scientific">Cephus cinctus</name>
    <name type="common">Wheat stem sawfly</name>
    <dbReference type="NCBI Taxonomy" id="211228"/>
    <lineage>
        <taxon>Eukaryota</taxon>
        <taxon>Metazoa</taxon>
        <taxon>Ecdysozoa</taxon>
        <taxon>Arthropoda</taxon>
        <taxon>Hexapoda</taxon>
        <taxon>Insecta</taxon>
        <taxon>Pterygota</taxon>
        <taxon>Neoptera</taxon>
        <taxon>Endopterygota</taxon>
        <taxon>Hymenoptera</taxon>
        <taxon>Cephoidea</taxon>
        <taxon>Cephidae</taxon>
        <taxon>Cephus</taxon>
    </lineage>
</organism>
<protein>
    <submittedName>
        <fullName evidence="4">Uncharacterized protein LOC107264546 isoform X1</fullName>
    </submittedName>
</protein>
<evidence type="ECO:0000313" key="3">
    <source>
        <dbReference type="Proteomes" id="UP000694920"/>
    </source>
</evidence>
<dbReference type="Proteomes" id="UP000694920">
    <property type="component" value="Unplaced"/>
</dbReference>
<keyword evidence="3" id="KW-1185">Reference proteome</keyword>
<evidence type="ECO:0000256" key="2">
    <source>
        <dbReference type="SAM" id="SignalP"/>
    </source>
</evidence>
<sequence length="551" mass="59575">MQLLALLMISCCAMTQSASLQGPSNPKVSQAQEAEILEKAAAQLQRLAPFKRSTDPEVDHQAYFPFSPEELQTEFERTKRSHESQTSLDPLNDAELELLDQERIKRSGGFLSGIANTILSKLASASAGASSGVAGASSASSGKSHPVEIVEYGPPVQSYDDKSFDVWAFKKAILNTLFQALKAISGGAIALKGQLIKGGGHLISAKGRIISAKGEAISSLGRHIASSALLTPPKSSHSHPDYTYGSPAVISGHDVSYDGPPPSAHGYSSSGPSASAYASPSDDDAHAGLLILKPIKPEHNHDEDHSHQDHHQLDLDPRHPSLAALEESFGGSPKGSNSATSSSSQGHSYHLDDGYYKEHKDEHQYEPATSYGLPDHSTLNKYEGEKLQDANHEHSNIQDHQVDQVEPQKIQSLASPFGSPSHEYQRPNSQPSLSSHSNSIQQIQSLLETPNSHLNPYELPKIQSFNNFNALPFSAIQLDEPLKIPIIPAANSWYGENVPNNFPSNFGQPSKIPLVSQQSFVNGYGAFRRQSAVEIQPSIGFAFKDTKIHRI</sequence>
<dbReference type="AlphaFoldDB" id="A0AAJ7FEX1"/>
<feature type="region of interest" description="Disordered" evidence="1">
    <location>
        <begin position="253"/>
        <end position="282"/>
    </location>
</feature>
<evidence type="ECO:0000313" key="4">
    <source>
        <dbReference type="RefSeq" id="XP_015588403.1"/>
    </source>
</evidence>
<evidence type="ECO:0000256" key="1">
    <source>
        <dbReference type="SAM" id="MobiDB-lite"/>
    </source>
</evidence>
<dbReference type="GeneID" id="107264546"/>
<feature type="region of interest" description="Disordered" evidence="1">
    <location>
        <begin position="413"/>
        <end position="441"/>
    </location>
</feature>
<feature type="region of interest" description="Disordered" evidence="1">
    <location>
        <begin position="325"/>
        <end position="352"/>
    </location>
</feature>
<feature type="signal peptide" evidence="2">
    <location>
        <begin position="1"/>
        <end position="17"/>
    </location>
</feature>
<accession>A0AAJ7FEX1</accession>
<dbReference type="RefSeq" id="XP_015588403.1">
    <property type="nucleotide sequence ID" value="XM_015732917.1"/>
</dbReference>